<protein>
    <submittedName>
        <fullName evidence="1">Zinc-dependent metalloprotease</fullName>
    </submittedName>
</protein>
<keyword evidence="2" id="KW-1185">Reference proteome</keyword>
<dbReference type="PANTHER" id="PTHR39420">
    <property type="match status" value="1"/>
</dbReference>
<sequence length="380" mass="40541">MAAAAGTVGPVNAGPTILSSSNSGAEHRALDWNVAVATAVRLMKPGPDVPRAEAEQAVRSLRRFSVEAESHVRELTGLGADLPIAEGDVVDRPAWVRGAADGLAELTDAALEMADSALLRRGDILGGISARGAGMQAGVVLAYLGGKVLGQFDPYGESRVAGQCGRLLLVAPNIVAAQRSLGVPGDDFRMWVCLHESTHRLQFNAVPWLRDHFAESLGTLLAEMEGTTGELLSRLPNVLREARASCSRDSSPGMLGLIELLQTPRQRAALDRIIAISTLLEGHADHVMDAVGPRVVPSVATIRQRFTERRKGGGLLDRVLRSLLGVDAKIRQYAQGAAFTRHVVGVVGMANFNAVWTSPEHLPTRAEITNPDAWIRRVHG</sequence>
<dbReference type="Gene3D" id="1.20.150.30">
    <property type="entry name" value="Zincin-like metallopeptidase, N-terminal domain"/>
    <property type="match status" value="1"/>
</dbReference>
<accession>A0ABN1C2J3</accession>
<name>A0ABN1C2J3_9PSEU</name>
<dbReference type="GO" id="GO:0008237">
    <property type="term" value="F:metallopeptidase activity"/>
    <property type="evidence" value="ECO:0007669"/>
    <property type="project" value="UniProtKB-KW"/>
</dbReference>
<dbReference type="SUPFAM" id="SSF55486">
    <property type="entry name" value="Metalloproteases ('zincins'), catalytic domain"/>
    <property type="match status" value="1"/>
</dbReference>
<keyword evidence="1" id="KW-0645">Protease</keyword>
<dbReference type="Pfam" id="PF10103">
    <property type="entry name" value="Zincin_2"/>
    <property type="match status" value="1"/>
</dbReference>
<dbReference type="EMBL" id="BAAAHC010000005">
    <property type="protein sequence ID" value="GAA0510503.1"/>
    <property type="molecule type" value="Genomic_DNA"/>
</dbReference>
<evidence type="ECO:0000313" key="2">
    <source>
        <dbReference type="Proteomes" id="UP001500220"/>
    </source>
</evidence>
<evidence type="ECO:0000313" key="1">
    <source>
        <dbReference type="EMBL" id="GAA0510503.1"/>
    </source>
</evidence>
<keyword evidence="1" id="KW-0482">Metalloprotease</keyword>
<proteinExistence type="predicted"/>
<dbReference type="NCBIfam" id="TIGR03883">
    <property type="entry name" value="DUF2342_F420"/>
    <property type="match status" value="1"/>
</dbReference>
<dbReference type="PANTHER" id="PTHR39420:SF1">
    <property type="entry name" value="HYDROLASE"/>
    <property type="match status" value="1"/>
</dbReference>
<keyword evidence="1" id="KW-0378">Hydrolase</keyword>
<comment type="caution">
    <text evidence="1">The sequence shown here is derived from an EMBL/GenBank/DDBJ whole genome shotgun (WGS) entry which is preliminary data.</text>
</comment>
<gene>
    <name evidence="1" type="ORF">GCM10009545_10660</name>
</gene>
<dbReference type="InterPro" id="IPR022454">
    <property type="entry name" value="CHP03883_F420-assoc"/>
</dbReference>
<reference evidence="1 2" key="1">
    <citation type="journal article" date="2019" name="Int. J. Syst. Evol. Microbiol.">
        <title>The Global Catalogue of Microorganisms (GCM) 10K type strain sequencing project: providing services to taxonomists for standard genome sequencing and annotation.</title>
        <authorList>
            <consortium name="The Broad Institute Genomics Platform"/>
            <consortium name="The Broad Institute Genome Sequencing Center for Infectious Disease"/>
            <person name="Wu L."/>
            <person name="Ma J."/>
        </authorList>
    </citation>
    <scope>NUCLEOTIDE SEQUENCE [LARGE SCALE GENOMIC DNA]</scope>
    <source>
        <strain evidence="1 2">JCM 10664</strain>
    </source>
</reference>
<dbReference type="NCBIfam" id="TIGR03624">
    <property type="entry name" value="putative hydrolase"/>
    <property type="match status" value="1"/>
</dbReference>
<dbReference type="InterPro" id="IPR042271">
    <property type="entry name" value="Zinicin_2_N"/>
</dbReference>
<dbReference type="InterPro" id="IPR018766">
    <property type="entry name" value="Zinicin_2"/>
</dbReference>
<dbReference type="Proteomes" id="UP001500220">
    <property type="component" value="Unassembled WGS sequence"/>
</dbReference>
<organism evidence="1 2">
    <name type="scientific">Saccharopolyspora thermophila</name>
    <dbReference type="NCBI Taxonomy" id="89367"/>
    <lineage>
        <taxon>Bacteria</taxon>
        <taxon>Bacillati</taxon>
        <taxon>Actinomycetota</taxon>
        <taxon>Actinomycetes</taxon>
        <taxon>Pseudonocardiales</taxon>
        <taxon>Pseudonocardiaceae</taxon>
        <taxon>Saccharopolyspora</taxon>
    </lineage>
</organism>